<dbReference type="InterPro" id="IPR036061">
    <property type="entry name" value="CheW-like_dom_sf"/>
</dbReference>
<dbReference type="RefSeq" id="WP_264322427.1">
    <property type="nucleotide sequence ID" value="NZ_JADEXN010000325.1"/>
</dbReference>
<dbReference type="PROSITE" id="PS50109">
    <property type="entry name" value="HIS_KIN"/>
    <property type="match status" value="1"/>
</dbReference>
<evidence type="ECO:0000259" key="11">
    <source>
        <dbReference type="PROSITE" id="PS50851"/>
    </source>
</evidence>
<dbReference type="Gene3D" id="2.30.30.40">
    <property type="entry name" value="SH3 Domains"/>
    <property type="match status" value="1"/>
</dbReference>
<evidence type="ECO:0000313" key="12">
    <source>
        <dbReference type="EMBL" id="MBE9042257.1"/>
    </source>
</evidence>
<evidence type="ECO:0000259" key="9">
    <source>
        <dbReference type="PROSITE" id="PS50109"/>
    </source>
</evidence>
<dbReference type="InterPro" id="IPR036890">
    <property type="entry name" value="HATPase_C_sf"/>
</dbReference>
<dbReference type="InterPro" id="IPR002545">
    <property type="entry name" value="CheW-lke_dom"/>
</dbReference>
<evidence type="ECO:0000256" key="5">
    <source>
        <dbReference type="ARBA" id="ARBA00022777"/>
    </source>
</evidence>
<dbReference type="InterPro" id="IPR051315">
    <property type="entry name" value="Bact_Chemotaxis_CheA"/>
</dbReference>
<dbReference type="PRINTS" id="PR00344">
    <property type="entry name" value="BCTRLSENSOR"/>
</dbReference>
<evidence type="ECO:0000259" key="10">
    <source>
        <dbReference type="PROSITE" id="PS50110"/>
    </source>
</evidence>
<keyword evidence="3 7" id="KW-0597">Phosphoprotein</keyword>
<evidence type="ECO:0000256" key="7">
    <source>
        <dbReference type="PROSITE-ProRule" id="PRU00169"/>
    </source>
</evidence>
<dbReference type="SMART" id="SM00260">
    <property type="entry name" value="CheW"/>
    <property type="match status" value="1"/>
</dbReference>
<dbReference type="Gene3D" id="3.40.50.2300">
    <property type="match status" value="1"/>
</dbReference>
<keyword evidence="6" id="KW-0902">Two-component regulatory system</keyword>
<dbReference type="Proteomes" id="UP000621799">
    <property type="component" value="Unassembled WGS sequence"/>
</dbReference>
<proteinExistence type="predicted"/>
<dbReference type="InterPro" id="IPR003594">
    <property type="entry name" value="HATPase_dom"/>
</dbReference>
<evidence type="ECO:0000256" key="4">
    <source>
        <dbReference type="ARBA" id="ARBA00022679"/>
    </source>
</evidence>
<feature type="region of interest" description="Disordered" evidence="8">
    <location>
        <begin position="50"/>
        <end position="69"/>
    </location>
</feature>
<dbReference type="GO" id="GO:0006935">
    <property type="term" value="P:chemotaxis"/>
    <property type="evidence" value="ECO:0007669"/>
    <property type="project" value="InterPro"/>
</dbReference>
<dbReference type="CDD" id="cd17546">
    <property type="entry name" value="REC_hyHK_CKI1_RcsC-like"/>
    <property type="match status" value="1"/>
</dbReference>
<dbReference type="GO" id="GO:0004673">
    <property type="term" value="F:protein histidine kinase activity"/>
    <property type="evidence" value="ECO:0007669"/>
    <property type="project" value="UniProtKB-EC"/>
</dbReference>
<protein>
    <recommendedName>
        <fullName evidence="2">histidine kinase</fullName>
        <ecNumber evidence="2">2.7.13.3</ecNumber>
    </recommendedName>
</protein>
<dbReference type="SMART" id="SM00448">
    <property type="entry name" value="REC"/>
    <property type="match status" value="1"/>
</dbReference>
<dbReference type="Gene3D" id="3.30.565.10">
    <property type="entry name" value="Histidine kinase-like ATPase, C-terminal domain"/>
    <property type="match status" value="1"/>
</dbReference>
<dbReference type="PANTHER" id="PTHR43395:SF1">
    <property type="entry name" value="CHEMOTAXIS PROTEIN CHEA"/>
    <property type="match status" value="1"/>
</dbReference>
<dbReference type="AlphaFoldDB" id="A0A928W0I5"/>
<dbReference type="SUPFAM" id="SSF50341">
    <property type="entry name" value="CheW-like"/>
    <property type="match status" value="1"/>
</dbReference>
<dbReference type="PROSITE" id="PS50110">
    <property type="entry name" value="RESPONSE_REGULATORY"/>
    <property type="match status" value="1"/>
</dbReference>
<dbReference type="InterPro" id="IPR001789">
    <property type="entry name" value="Sig_transdc_resp-reg_receiver"/>
</dbReference>
<feature type="domain" description="CheW-like" evidence="11">
    <location>
        <begin position="322"/>
        <end position="484"/>
    </location>
</feature>
<dbReference type="InterPro" id="IPR005467">
    <property type="entry name" value="His_kinase_dom"/>
</dbReference>
<keyword evidence="13" id="KW-1185">Reference proteome</keyword>
<dbReference type="Pfam" id="PF00072">
    <property type="entry name" value="Response_reg"/>
    <property type="match status" value="1"/>
</dbReference>
<dbReference type="Pfam" id="PF01584">
    <property type="entry name" value="CheW"/>
    <property type="match status" value="1"/>
</dbReference>
<comment type="catalytic activity">
    <reaction evidence="1">
        <text>ATP + protein L-histidine = ADP + protein N-phospho-L-histidine.</text>
        <dbReference type="EC" id="2.7.13.3"/>
    </reaction>
</comment>
<evidence type="ECO:0000256" key="3">
    <source>
        <dbReference type="ARBA" id="ARBA00022553"/>
    </source>
</evidence>
<feature type="domain" description="Histidine kinase" evidence="9">
    <location>
        <begin position="121"/>
        <end position="320"/>
    </location>
</feature>
<dbReference type="PANTHER" id="PTHR43395">
    <property type="entry name" value="SENSOR HISTIDINE KINASE CHEA"/>
    <property type="match status" value="1"/>
</dbReference>
<dbReference type="EC" id="2.7.13.3" evidence="2"/>
<dbReference type="InterPro" id="IPR004358">
    <property type="entry name" value="Sig_transdc_His_kin-like_C"/>
</dbReference>
<dbReference type="SUPFAM" id="SSF52172">
    <property type="entry name" value="CheY-like"/>
    <property type="match status" value="1"/>
</dbReference>
<evidence type="ECO:0000256" key="1">
    <source>
        <dbReference type="ARBA" id="ARBA00000085"/>
    </source>
</evidence>
<feature type="domain" description="Response regulatory" evidence="10">
    <location>
        <begin position="484"/>
        <end position="602"/>
    </location>
</feature>
<organism evidence="12 13">
    <name type="scientific">Zarconia navalis LEGE 11467</name>
    <dbReference type="NCBI Taxonomy" id="1828826"/>
    <lineage>
        <taxon>Bacteria</taxon>
        <taxon>Bacillati</taxon>
        <taxon>Cyanobacteriota</taxon>
        <taxon>Cyanophyceae</taxon>
        <taxon>Oscillatoriophycideae</taxon>
        <taxon>Oscillatoriales</taxon>
        <taxon>Oscillatoriales incertae sedis</taxon>
        <taxon>Zarconia</taxon>
        <taxon>Zarconia navalis</taxon>
    </lineage>
</organism>
<dbReference type="GO" id="GO:0000160">
    <property type="term" value="P:phosphorelay signal transduction system"/>
    <property type="evidence" value="ECO:0007669"/>
    <property type="project" value="UniProtKB-KW"/>
</dbReference>
<evidence type="ECO:0000256" key="8">
    <source>
        <dbReference type="SAM" id="MobiDB-lite"/>
    </source>
</evidence>
<accession>A0A928W0I5</accession>
<name>A0A928W0I5_9CYAN</name>
<feature type="compositionally biased region" description="Low complexity" evidence="8">
    <location>
        <begin position="54"/>
        <end position="68"/>
    </location>
</feature>
<evidence type="ECO:0000313" key="13">
    <source>
        <dbReference type="Proteomes" id="UP000621799"/>
    </source>
</evidence>
<keyword evidence="5" id="KW-0418">Kinase</keyword>
<gene>
    <name evidence="12" type="ORF">IQ235_15875</name>
</gene>
<dbReference type="InterPro" id="IPR011006">
    <property type="entry name" value="CheY-like_superfamily"/>
</dbReference>
<evidence type="ECO:0000256" key="2">
    <source>
        <dbReference type="ARBA" id="ARBA00012438"/>
    </source>
</evidence>
<evidence type="ECO:0000256" key="6">
    <source>
        <dbReference type="ARBA" id="ARBA00023012"/>
    </source>
</evidence>
<dbReference type="PROSITE" id="PS50851">
    <property type="entry name" value="CHEW"/>
    <property type="match status" value="1"/>
</dbReference>
<dbReference type="EMBL" id="JADEXN010000325">
    <property type="protein sequence ID" value="MBE9042257.1"/>
    <property type="molecule type" value="Genomic_DNA"/>
</dbReference>
<dbReference type="Pfam" id="PF02518">
    <property type="entry name" value="HATPase_c"/>
    <property type="match status" value="1"/>
</dbReference>
<dbReference type="SMART" id="SM00387">
    <property type="entry name" value="HATPase_c"/>
    <property type="match status" value="1"/>
</dbReference>
<feature type="non-terminal residue" evidence="12">
    <location>
        <position position="1"/>
    </location>
</feature>
<comment type="caution">
    <text evidence="12">The sequence shown here is derived from an EMBL/GenBank/DDBJ whole genome shotgun (WGS) entry which is preliminary data.</text>
</comment>
<feature type="modified residue" description="4-aspartylphosphate" evidence="7">
    <location>
        <position position="535"/>
    </location>
</feature>
<sequence>LDAMGSAIGELITSHERLTLQQQQLKQASGNLRRLVEQVKPVRDRVQSFYDRMSTTSSGTQTNGSSETSEFDALEMDRYTALHSSLQTFEELITQVQETRVDIDLVSRELGQDLGQVRLDLSQLYSDVTISRLVPFKTFAQRFLPQLRRNAQHCGKKAELKVSGENVLVDKVLLEQLQTPLTHVLNNALDHGIEKPAERRVLEKSETAQIFLGAKTEGSEVAITFADDGRGIDLTQIYQMAVEQGLCPPDVPMSQLPRERILNFIFQPGFSTAAAVSDISGRGVGMDIVRTQVRQLRGSIDVETLPGRGTTFTIRLPLSMSLLSLLLCQASGRLLAIPADTVLDVIPYDDVSNIGPHQWPLDGALNEIDESSISWRGQVLPLLPLMAMLPYDRLPAVSSTSKVVLVLKGASTPIAATVDAIVDERQLILKSFDDTIPIPSYIGGCTILGTGEVVPVILPRFLKPIEGRPMVTTPVPMTVHGSRMILVVEDSTGARRSLERILTHAGFAVIPCRNGQEALKKLEQRQGLVDLVISDVEMPVLNGFDLLGRIRTHSTWYTIPVVMLTSRTGDRHRQKAMSLGANAYLGKPVTPTELLSGIESLLPSS</sequence>
<keyword evidence="4" id="KW-0808">Transferase</keyword>
<dbReference type="SUPFAM" id="SSF55874">
    <property type="entry name" value="ATPase domain of HSP90 chaperone/DNA topoisomerase II/histidine kinase"/>
    <property type="match status" value="1"/>
</dbReference>
<dbReference type="FunFam" id="3.30.565.10:FF:000016">
    <property type="entry name" value="Chemotaxis protein CheA, putative"/>
    <property type="match status" value="1"/>
</dbReference>
<reference evidence="12" key="1">
    <citation type="submission" date="2020-10" db="EMBL/GenBank/DDBJ databases">
        <authorList>
            <person name="Castelo-Branco R."/>
            <person name="Eusebio N."/>
            <person name="Adriana R."/>
            <person name="Vieira A."/>
            <person name="Brugerolle De Fraissinette N."/>
            <person name="Rezende De Castro R."/>
            <person name="Schneider M.P."/>
            <person name="Vasconcelos V."/>
            <person name="Leao P.N."/>
        </authorList>
    </citation>
    <scope>NUCLEOTIDE SEQUENCE</scope>
    <source>
        <strain evidence="12">LEGE 11467</strain>
    </source>
</reference>